<keyword evidence="1" id="KW-0732">Signal</keyword>
<evidence type="ECO:0000256" key="1">
    <source>
        <dbReference type="SAM" id="SignalP"/>
    </source>
</evidence>
<comment type="caution">
    <text evidence="2">The sequence shown here is derived from an EMBL/GenBank/DDBJ whole genome shotgun (WGS) entry which is preliminary data.</text>
</comment>
<accession>A0A6A3PEN9</accession>
<sequence>MLGLVVSLLRVLSCNSCEVLNVWFSGSAEPLQRELHTSLGECAKGIY</sequence>
<evidence type="ECO:0000313" key="3">
    <source>
        <dbReference type="Proteomes" id="UP000440732"/>
    </source>
</evidence>
<reference evidence="2 3" key="1">
    <citation type="submission" date="2018-08" db="EMBL/GenBank/DDBJ databases">
        <title>Genomic investigation of the strawberry pathogen Phytophthora fragariae indicates pathogenicity is determined by transcriptional variation in three key races.</title>
        <authorList>
            <person name="Adams T.M."/>
            <person name="Armitage A.D."/>
            <person name="Sobczyk M.K."/>
            <person name="Bates H.J."/>
            <person name="Dunwell J.M."/>
            <person name="Nellist C.F."/>
            <person name="Harrison R.J."/>
        </authorList>
    </citation>
    <scope>NUCLEOTIDE SEQUENCE [LARGE SCALE GENOMIC DNA]</scope>
    <source>
        <strain evidence="2 3">NOV-5</strain>
    </source>
</reference>
<dbReference type="AlphaFoldDB" id="A0A6A3PEN9"/>
<name>A0A6A3PEN9_9STRA</name>
<feature type="chain" id="PRO_5025409266" evidence="1">
    <location>
        <begin position="17"/>
        <end position="47"/>
    </location>
</feature>
<dbReference type="EMBL" id="QXGA01012983">
    <property type="protein sequence ID" value="KAE9053345.1"/>
    <property type="molecule type" value="Genomic_DNA"/>
</dbReference>
<dbReference type="Proteomes" id="UP000440732">
    <property type="component" value="Unassembled WGS sequence"/>
</dbReference>
<proteinExistence type="predicted"/>
<feature type="signal peptide" evidence="1">
    <location>
        <begin position="1"/>
        <end position="16"/>
    </location>
</feature>
<evidence type="ECO:0000313" key="2">
    <source>
        <dbReference type="EMBL" id="KAE9053345.1"/>
    </source>
</evidence>
<protein>
    <submittedName>
        <fullName evidence="2">Uncharacterized protein</fullName>
    </submittedName>
</protein>
<organism evidence="2 3">
    <name type="scientific">Phytophthora fragariae</name>
    <dbReference type="NCBI Taxonomy" id="53985"/>
    <lineage>
        <taxon>Eukaryota</taxon>
        <taxon>Sar</taxon>
        <taxon>Stramenopiles</taxon>
        <taxon>Oomycota</taxon>
        <taxon>Peronosporomycetes</taxon>
        <taxon>Peronosporales</taxon>
        <taxon>Peronosporaceae</taxon>
        <taxon>Phytophthora</taxon>
    </lineage>
</organism>
<gene>
    <name evidence="2" type="ORF">PF006_g33592</name>
</gene>